<proteinExistence type="predicted"/>
<accession>A0A0B7KNQ6</accession>
<dbReference type="EMBL" id="CDPU01000066">
    <property type="protein sequence ID" value="CEO56401.1"/>
    <property type="molecule type" value="Genomic_DNA"/>
</dbReference>
<organism evidence="1">
    <name type="scientific">Bionectria ochroleuca</name>
    <name type="common">Gliocladium roseum</name>
    <dbReference type="NCBI Taxonomy" id="29856"/>
    <lineage>
        <taxon>Eukaryota</taxon>
        <taxon>Fungi</taxon>
        <taxon>Dikarya</taxon>
        <taxon>Ascomycota</taxon>
        <taxon>Pezizomycotina</taxon>
        <taxon>Sordariomycetes</taxon>
        <taxon>Hypocreomycetidae</taxon>
        <taxon>Hypocreales</taxon>
        <taxon>Bionectriaceae</taxon>
        <taxon>Clonostachys</taxon>
    </lineage>
</organism>
<sequence length="71" mass="7444">MALAIGSIGLFRDGRSSLHPFGFFTAALEACPPLDSSFDSVDDLECFLLIARFGVAPFGSLGDFASGSQLN</sequence>
<protein>
    <submittedName>
        <fullName evidence="1">Uncharacterized protein</fullName>
    </submittedName>
</protein>
<name>A0A0B7KNQ6_BIOOC</name>
<gene>
    <name evidence="1" type="ORF">BN869_000012459_1</name>
</gene>
<evidence type="ECO:0000313" key="1">
    <source>
        <dbReference type="EMBL" id="CEO56401.1"/>
    </source>
</evidence>
<reference evidence="1" key="1">
    <citation type="submission" date="2015-01" db="EMBL/GenBank/DDBJ databases">
        <authorList>
            <person name="Durling Mikael"/>
        </authorList>
    </citation>
    <scope>NUCLEOTIDE SEQUENCE</scope>
</reference>
<dbReference type="AlphaFoldDB" id="A0A0B7KNQ6"/>